<feature type="region of interest" description="Disordered" evidence="1">
    <location>
        <begin position="529"/>
        <end position="565"/>
    </location>
</feature>
<feature type="region of interest" description="Disordered" evidence="1">
    <location>
        <begin position="205"/>
        <end position="276"/>
    </location>
</feature>
<feature type="signal peptide" evidence="2">
    <location>
        <begin position="1"/>
        <end position="15"/>
    </location>
</feature>
<evidence type="ECO:0000313" key="3">
    <source>
        <dbReference type="EMBL" id="KAK2585674.1"/>
    </source>
</evidence>
<reference evidence="3" key="1">
    <citation type="submission" date="2021-08" db="EMBL/GenBank/DDBJ databases">
        <authorList>
            <person name="Misof B."/>
            <person name="Oliver O."/>
            <person name="Podsiadlowski L."/>
            <person name="Donath A."/>
            <person name="Peters R."/>
            <person name="Mayer C."/>
            <person name="Rust J."/>
            <person name="Gunkel S."/>
            <person name="Lesny P."/>
            <person name="Martin S."/>
            <person name="Oeyen J.P."/>
            <person name="Petersen M."/>
            <person name="Panagiotis P."/>
            <person name="Wilbrandt J."/>
            <person name="Tanja T."/>
        </authorList>
    </citation>
    <scope>NUCLEOTIDE SEQUENCE</scope>
    <source>
        <strain evidence="3">GBR_01_08_01A</strain>
        <tissue evidence="3">Thorax + abdomen</tissue>
    </source>
</reference>
<reference evidence="3" key="2">
    <citation type="journal article" date="2023" name="Commun. Biol.">
        <title>Intrasexual cuticular hydrocarbon dimorphism in a wasp sheds light on hydrocarbon biosynthesis genes in Hymenoptera.</title>
        <authorList>
            <person name="Moris V.C."/>
            <person name="Podsiadlowski L."/>
            <person name="Martin S."/>
            <person name="Oeyen J.P."/>
            <person name="Donath A."/>
            <person name="Petersen M."/>
            <person name="Wilbrandt J."/>
            <person name="Misof B."/>
            <person name="Liedtke D."/>
            <person name="Thamm M."/>
            <person name="Scheiner R."/>
            <person name="Schmitt T."/>
            <person name="Niehuis O."/>
        </authorList>
    </citation>
    <scope>NUCLEOTIDE SEQUENCE</scope>
    <source>
        <strain evidence="3">GBR_01_08_01A</strain>
    </source>
</reference>
<dbReference type="AlphaFoldDB" id="A0AAD9RTR6"/>
<feature type="compositionally biased region" description="Polar residues" evidence="1">
    <location>
        <begin position="262"/>
        <end position="276"/>
    </location>
</feature>
<feature type="chain" id="PRO_5041963830" evidence="2">
    <location>
        <begin position="16"/>
        <end position="565"/>
    </location>
</feature>
<dbReference type="EMBL" id="JAIFRP010000021">
    <property type="protein sequence ID" value="KAK2585674.1"/>
    <property type="molecule type" value="Genomic_DNA"/>
</dbReference>
<accession>A0AAD9RTR6</accession>
<organism evidence="3 4">
    <name type="scientific">Odynerus spinipes</name>
    <dbReference type="NCBI Taxonomy" id="1348599"/>
    <lineage>
        <taxon>Eukaryota</taxon>
        <taxon>Metazoa</taxon>
        <taxon>Ecdysozoa</taxon>
        <taxon>Arthropoda</taxon>
        <taxon>Hexapoda</taxon>
        <taxon>Insecta</taxon>
        <taxon>Pterygota</taxon>
        <taxon>Neoptera</taxon>
        <taxon>Endopterygota</taxon>
        <taxon>Hymenoptera</taxon>
        <taxon>Apocrita</taxon>
        <taxon>Aculeata</taxon>
        <taxon>Vespoidea</taxon>
        <taxon>Vespidae</taxon>
        <taxon>Eumeninae</taxon>
        <taxon>Odynerus</taxon>
    </lineage>
</organism>
<feature type="compositionally biased region" description="Polar residues" evidence="1">
    <location>
        <begin position="501"/>
        <end position="517"/>
    </location>
</feature>
<protein>
    <submittedName>
        <fullName evidence="3">Uncharacterized protein</fullName>
    </submittedName>
</protein>
<evidence type="ECO:0000256" key="1">
    <source>
        <dbReference type="SAM" id="MobiDB-lite"/>
    </source>
</evidence>
<feature type="compositionally biased region" description="Polar residues" evidence="1">
    <location>
        <begin position="482"/>
        <end position="493"/>
    </location>
</feature>
<evidence type="ECO:0000313" key="4">
    <source>
        <dbReference type="Proteomes" id="UP001258017"/>
    </source>
</evidence>
<name>A0AAD9RTR6_9HYME</name>
<sequence length="565" mass="63144">MGLLILLLLCPTVFGQVLQKSKDPNDEPFLPIFPVYPYSPKLMKRGIDKETETRLTAELYAPKVDAKDSYTASYGSNYPRDPYYPNYDPYPKTVPSSSSSSSSSSYSPSYTPYYSTSPHTMSNSYSTLSPYNVYDTYANPYTASATRSSISSSTYTAPSYPTSSYSTLYPPNPYSSPSYSTPPYVPVSNYYYQHPYYYPAYYAPPLFQPPPPPQQQSDYNKDLDSDGKETDEKDSGRSQKSKDEDKSSEVVNDGQYVDGGNYISSNSRDLESQSSSYKVANPYNQLEQASDFRQPPLPSSGTYKIINVGAQPSDAEYSIAATYAKTQQLEQLMRQTLAKLLAQNAARQIVRYPTYDNKQNSLIKANEVFYGNQNSYDNKNAQAFIAAPNTIAKTGLSYIINPQGLGNVNSGSLLPRQVLQGSTTLSRSNKYSDDQYLRKPVTRVSLQQSQGLYIPPNNIVKSPATSQSTSSYETYEDDESSRTNQNYGDSLENTEGKQEQSYENDQSPTGSPYKNQNFVTVQTPQVYTYRYTSIHPQPTANQQDSQEYDDNASTAEFGSKQNNKP</sequence>
<gene>
    <name evidence="3" type="ORF">KPH14_010289</name>
</gene>
<feature type="compositionally biased region" description="Basic and acidic residues" evidence="1">
    <location>
        <begin position="219"/>
        <end position="248"/>
    </location>
</feature>
<proteinExistence type="predicted"/>
<keyword evidence="4" id="KW-1185">Reference proteome</keyword>
<feature type="region of interest" description="Disordered" evidence="1">
    <location>
        <begin position="83"/>
        <end position="106"/>
    </location>
</feature>
<keyword evidence="2" id="KW-0732">Signal</keyword>
<dbReference type="Proteomes" id="UP001258017">
    <property type="component" value="Unassembled WGS sequence"/>
</dbReference>
<evidence type="ECO:0000256" key="2">
    <source>
        <dbReference type="SAM" id="SignalP"/>
    </source>
</evidence>
<comment type="caution">
    <text evidence="3">The sequence shown here is derived from an EMBL/GenBank/DDBJ whole genome shotgun (WGS) entry which is preliminary data.</text>
</comment>
<feature type="region of interest" description="Disordered" evidence="1">
    <location>
        <begin position="448"/>
        <end position="517"/>
    </location>
</feature>